<dbReference type="Pfam" id="PF00389">
    <property type="entry name" value="2-Hacid_dh"/>
    <property type="match status" value="1"/>
</dbReference>
<dbReference type="PANTHER" id="PTHR42938">
    <property type="entry name" value="FORMATE DEHYDROGENASE 1"/>
    <property type="match status" value="1"/>
</dbReference>
<protein>
    <submittedName>
        <fullName evidence="5">NAD-dependent formate dehydrogenase 1B</fullName>
    </submittedName>
</protein>
<dbReference type="OrthoDB" id="298012at2759"/>
<dbReference type="PROSITE" id="PS00671">
    <property type="entry name" value="D_2_HYDROXYACID_DH_3"/>
    <property type="match status" value="1"/>
</dbReference>
<dbReference type="eggNOG" id="KOG0069">
    <property type="taxonomic scope" value="Eukaryota"/>
</dbReference>
<dbReference type="GO" id="GO:0051287">
    <property type="term" value="F:NAD binding"/>
    <property type="evidence" value="ECO:0007669"/>
    <property type="project" value="InterPro"/>
</dbReference>
<dbReference type="InterPro" id="IPR029753">
    <property type="entry name" value="D-isomer_DH_CS"/>
</dbReference>
<keyword evidence="6" id="KW-1185">Reference proteome</keyword>
<dbReference type="Pfam" id="PF02826">
    <property type="entry name" value="2-Hacid_dh_C"/>
    <property type="match status" value="2"/>
</dbReference>
<evidence type="ECO:0000313" key="6">
    <source>
        <dbReference type="Proteomes" id="UP000007264"/>
    </source>
</evidence>
<dbReference type="InterPro" id="IPR036291">
    <property type="entry name" value="NAD(P)-bd_dom_sf"/>
</dbReference>
<gene>
    <name evidence="5" type="ORF">COCSUDRAFT_57670</name>
</gene>
<evidence type="ECO:0000259" key="4">
    <source>
        <dbReference type="Pfam" id="PF02826"/>
    </source>
</evidence>
<dbReference type="PANTHER" id="PTHR42938:SF9">
    <property type="entry name" value="FORMATE DEHYDROGENASE 1"/>
    <property type="match status" value="1"/>
</dbReference>
<dbReference type="AlphaFoldDB" id="I0YQ53"/>
<dbReference type="GO" id="GO:0016616">
    <property type="term" value="F:oxidoreductase activity, acting on the CH-OH group of donors, NAD or NADP as acceptor"/>
    <property type="evidence" value="ECO:0007669"/>
    <property type="project" value="InterPro"/>
</dbReference>
<dbReference type="RefSeq" id="XP_005645066.1">
    <property type="nucleotide sequence ID" value="XM_005645009.1"/>
</dbReference>
<dbReference type="STRING" id="574566.I0YQ53"/>
<dbReference type="SUPFAM" id="SSF52283">
    <property type="entry name" value="Formate/glycerate dehydrogenase catalytic domain-like"/>
    <property type="match status" value="1"/>
</dbReference>
<evidence type="ECO:0000313" key="5">
    <source>
        <dbReference type="EMBL" id="EIE20522.1"/>
    </source>
</evidence>
<dbReference type="EMBL" id="AGSI01000015">
    <property type="protein sequence ID" value="EIE20522.1"/>
    <property type="molecule type" value="Genomic_DNA"/>
</dbReference>
<dbReference type="SUPFAM" id="SSF51735">
    <property type="entry name" value="NAD(P)-binding Rossmann-fold domains"/>
    <property type="match status" value="1"/>
</dbReference>
<sequence>MGGEKKKIVAVLPKGGPAAKNPKYLNCVENGLGLREWLESLGHTYITTADKEPPDSELDKNLPDTNIVITTPFHPAYMTRERIMKAPKLELILTAGVGSDHIDLHAAADKGITVAEVTGSNVESVAEDEVMRMLILVINNQWDVPAVAGKAYDIKGKTVGTVGGGRISHHVMKRLEPWDVKRLYYDRHQKADRFDKMGVEWEKDLNSFLSKCDIVTINVPLTDSTRQAPKLLVFNSNLYTAYPTCERDEEVLPRRGMFNKETIGKMKRGAYLINNARGAIVDQDAVVEALKSGQLGGYAGDVWPQQPAPPNHPWRHMPNHAMTPHVSGTTLDAQERYSKGVREMLEAWFEHKPFKEDYYIVREGELAPQYR</sequence>
<comment type="similarity">
    <text evidence="2">Belongs to the D-isomer specific 2-hydroxyacid dehydrogenase family.</text>
</comment>
<dbReference type="GO" id="GO:0008863">
    <property type="term" value="F:formate dehydrogenase (NAD+) activity"/>
    <property type="evidence" value="ECO:0007669"/>
    <property type="project" value="TreeGrafter"/>
</dbReference>
<dbReference type="InterPro" id="IPR006139">
    <property type="entry name" value="D-isomer_2_OHA_DH_cat_dom"/>
</dbReference>
<keyword evidence="1 2" id="KW-0560">Oxidoreductase</keyword>
<proteinExistence type="inferred from homology"/>
<evidence type="ECO:0000256" key="1">
    <source>
        <dbReference type="ARBA" id="ARBA00023002"/>
    </source>
</evidence>
<comment type="caution">
    <text evidence="5">The sequence shown here is derived from an EMBL/GenBank/DDBJ whole genome shotgun (WGS) entry which is preliminary data.</text>
</comment>
<dbReference type="InterPro" id="IPR006140">
    <property type="entry name" value="D-isomer_DH_NAD-bd"/>
</dbReference>
<feature type="domain" description="D-isomer specific 2-hydroxyacid dehydrogenase NAD-binding" evidence="4">
    <location>
        <begin position="139"/>
        <end position="227"/>
    </location>
</feature>
<organism evidence="5 6">
    <name type="scientific">Coccomyxa subellipsoidea (strain C-169)</name>
    <name type="common">Green microalga</name>
    <dbReference type="NCBI Taxonomy" id="574566"/>
    <lineage>
        <taxon>Eukaryota</taxon>
        <taxon>Viridiplantae</taxon>
        <taxon>Chlorophyta</taxon>
        <taxon>core chlorophytes</taxon>
        <taxon>Trebouxiophyceae</taxon>
        <taxon>Trebouxiophyceae incertae sedis</taxon>
        <taxon>Coccomyxaceae</taxon>
        <taxon>Coccomyxa</taxon>
        <taxon>Coccomyxa subellipsoidea</taxon>
    </lineage>
</organism>
<reference evidence="5 6" key="1">
    <citation type="journal article" date="2012" name="Genome Biol.">
        <title>The genome of the polar eukaryotic microalga coccomyxa subellipsoidea reveals traits of cold adaptation.</title>
        <authorList>
            <person name="Blanc G."/>
            <person name="Agarkova I."/>
            <person name="Grimwood J."/>
            <person name="Kuo A."/>
            <person name="Brueggeman A."/>
            <person name="Dunigan D."/>
            <person name="Gurnon J."/>
            <person name="Ladunga I."/>
            <person name="Lindquist E."/>
            <person name="Lucas S."/>
            <person name="Pangilinan J."/>
            <person name="Proschold T."/>
            <person name="Salamov A."/>
            <person name="Schmutz J."/>
            <person name="Weeks D."/>
            <person name="Yamada T."/>
            <person name="Claverie J.M."/>
            <person name="Grigoriev I."/>
            <person name="Van Etten J."/>
            <person name="Lomsadze A."/>
            <person name="Borodovsky M."/>
        </authorList>
    </citation>
    <scope>NUCLEOTIDE SEQUENCE [LARGE SCALE GENOMIC DNA]</scope>
    <source>
        <strain evidence="5 6">C-169</strain>
    </source>
</reference>
<evidence type="ECO:0000256" key="2">
    <source>
        <dbReference type="RuleBase" id="RU003719"/>
    </source>
</evidence>
<dbReference type="KEGG" id="csl:COCSUDRAFT_57670"/>
<evidence type="ECO:0000259" key="3">
    <source>
        <dbReference type="Pfam" id="PF00389"/>
    </source>
</evidence>
<name>I0YQ53_COCSC</name>
<accession>I0YQ53</accession>
<dbReference type="GeneID" id="17038498"/>
<dbReference type="Proteomes" id="UP000007264">
    <property type="component" value="Unassembled WGS sequence"/>
</dbReference>
<feature type="domain" description="D-isomer specific 2-hydroxyacid dehydrogenase NAD-binding" evidence="4">
    <location>
        <begin position="255"/>
        <end position="327"/>
    </location>
</feature>
<feature type="domain" description="D-isomer specific 2-hydroxyacid dehydrogenase catalytic" evidence="3">
    <location>
        <begin position="42"/>
        <end position="353"/>
    </location>
</feature>
<dbReference type="Gene3D" id="3.40.50.720">
    <property type="entry name" value="NAD(P)-binding Rossmann-like Domain"/>
    <property type="match status" value="2"/>
</dbReference>